<keyword evidence="1" id="KW-0472">Membrane</keyword>
<organism evidence="2 3">
    <name type="scientific">Winogradskyella pacifica</name>
    <dbReference type="NCBI Taxonomy" id="664642"/>
    <lineage>
        <taxon>Bacteria</taxon>
        <taxon>Pseudomonadati</taxon>
        <taxon>Bacteroidota</taxon>
        <taxon>Flavobacteriia</taxon>
        <taxon>Flavobacteriales</taxon>
        <taxon>Flavobacteriaceae</taxon>
        <taxon>Winogradskyella</taxon>
    </lineage>
</organism>
<evidence type="ECO:0000256" key="1">
    <source>
        <dbReference type="SAM" id="Phobius"/>
    </source>
</evidence>
<keyword evidence="1" id="KW-0812">Transmembrane</keyword>
<feature type="transmembrane region" description="Helical" evidence="1">
    <location>
        <begin position="138"/>
        <end position="160"/>
    </location>
</feature>
<evidence type="ECO:0000313" key="3">
    <source>
        <dbReference type="Proteomes" id="UP000256919"/>
    </source>
</evidence>
<accession>A0A3D9LR81</accession>
<proteinExistence type="predicted"/>
<feature type="transmembrane region" description="Helical" evidence="1">
    <location>
        <begin position="108"/>
        <end position="132"/>
    </location>
</feature>
<reference evidence="2 3" key="1">
    <citation type="submission" date="2018-07" db="EMBL/GenBank/DDBJ databases">
        <title>Genomic Encyclopedia of Type Strains, Phase III (KMG-III): the genomes of soil and plant-associated and newly described type strains.</title>
        <authorList>
            <person name="Whitman W."/>
        </authorList>
    </citation>
    <scope>NUCLEOTIDE SEQUENCE [LARGE SCALE GENOMIC DNA]</scope>
    <source>
        <strain evidence="2 3">CECT 7948</strain>
    </source>
</reference>
<dbReference type="EMBL" id="QREI01000007">
    <property type="protein sequence ID" value="REE08453.1"/>
    <property type="molecule type" value="Genomic_DNA"/>
</dbReference>
<dbReference type="OrthoDB" id="1188278at2"/>
<name>A0A3D9LR81_9FLAO</name>
<dbReference type="Proteomes" id="UP000256919">
    <property type="component" value="Unassembled WGS sequence"/>
</dbReference>
<feature type="transmembrane region" description="Helical" evidence="1">
    <location>
        <begin position="172"/>
        <end position="191"/>
    </location>
</feature>
<evidence type="ECO:0000313" key="2">
    <source>
        <dbReference type="EMBL" id="REE08453.1"/>
    </source>
</evidence>
<keyword evidence="1" id="KW-1133">Transmembrane helix</keyword>
<protein>
    <submittedName>
        <fullName evidence="2">Uncharacterized protein</fullName>
    </submittedName>
</protein>
<feature type="transmembrane region" description="Helical" evidence="1">
    <location>
        <begin position="203"/>
        <end position="221"/>
    </location>
</feature>
<comment type="caution">
    <text evidence="2">The sequence shown here is derived from an EMBL/GenBank/DDBJ whole genome shotgun (WGS) entry which is preliminary data.</text>
</comment>
<dbReference type="RefSeq" id="WP_115811544.1">
    <property type="nucleotide sequence ID" value="NZ_QREI01000007.1"/>
</dbReference>
<gene>
    <name evidence="2" type="ORF">DFQ09_107132</name>
</gene>
<dbReference type="AlphaFoldDB" id="A0A3D9LR81"/>
<keyword evidence="3" id="KW-1185">Reference proteome</keyword>
<sequence length="240" mass="28428">MKLTKADIQFIDNYLIKNEVKFWDVRLELLDHIVSAVEDKITNEGISFNEALLDVHRGFGNQFIEFGVSKDKIFEKGLYQSNTGFKKFIKQKQKEIGRKHRKAYWKTFLPFISSIRFFIELLVLTIVTFIAYQYSIKAGLFVAMSGIIITEFTKLFYGGLKKFKTKSLNMQLAVSSSLLLTQMPYWLIMLFNWHYEGLEMKPYYILFILFALLFVFSRHSLNNFIKIYNIYNERYQLLTT</sequence>